<dbReference type="EMBL" id="QLNP01000093">
    <property type="protein sequence ID" value="RAM36507.1"/>
    <property type="molecule type" value="Genomic_DNA"/>
</dbReference>
<protein>
    <submittedName>
        <fullName evidence="2">ScyD/ScyE family protein</fullName>
    </submittedName>
</protein>
<sequence length="373" mass="38467">MEKQRALLAAVAAASLLLSASPAGHAAAVGKAAESQSAPTVLTKGLLSPLHLSDGPDGSVLVSEEFAGKLTKVARDGSKSMVYGNAAWDVAGSDRGGPTIYLAESQGAGPMDPRPLAGHIRSIGADGKHRTFGDLAALEVKHNADGGTSYGFKDLPAACAAKLPKDVEASYKGHVDSHPYGIEVYGNTIYVADAGANSIVSVDVKSGKAETVAVLPPRPHKFTTKETAALKLPGCVAGQTYRFEPVPTDVERGTDGWLYVSVLPGGPEDPALGARGAVYKVNPHNGRVKLFADNVMSPTGLDMDDEGNVYVASLFGKGVLRLSAHSSKQTVVLPGALTADVDIRGETIYATVNSLPAPNAAPDGRVVKAPLDD</sequence>
<evidence type="ECO:0000256" key="1">
    <source>
        <dbReference type="SAM" id="SignalP"/>
    </source>
</evidence>
<dbReference type="Proteomes" id="UP000249166">
    <property type="component" value="Unassembled WGS sequence"/>
</dbReference>
<dbReference type="InterPro" id="IPR048031">
    <property type="entry name" value="ScyD/ScyE-like"/>
</dbReference>
<dbReference type="SUPFAM" id="SSF63825">
    <property type="entry name" value="YWTD domain"/>
    <property type="match status" value="1"/>
</dbReference>
<proteinExistence type="predicted"/>
<accession>A0A328HD50</accession>
<feature type="signal peptide" evidence="1">
    <location>
        <begin position="1"/>
        <end position="26"/>
    </location>
</feature>
<organism evidence="2 3">
    <name type="scientific">Arthrobacter globiformis</name>
    <dbReference type="NCBI Taxonomy" id="1665"/>
    <lineage>
        <taxon>Bacteria</taxon>
        <taxon>Bacillati</taxon>
        <taxon>Actinomycetota</taxon>
        <taxon>Actinomycetes</taxon>
        <taxon>Micrococcales</taxon>
        <taxon>Micrococcaceae</taxon>
        <taxon>Arthrobacter</taxon>
    </lineage>
</organism>
<dbReference type="RefSeq" id="WP_111904675.1">
    <property type="nucleotide sequence ID" value="NZ_QLNP01000093.1"/>
</dbReference>
<comment type="caution">
    <text evidence="2">The sequence shown here is derived from an EMBL/GenBank/DDBJ whole genome shotgun (WGS) entry which is preliminary data.</text>
</comment>
<dbReference type="OrthoDB" id="928769at2"/>
<name>A0A328HD50_ARTGO</name>
<evidence type="ECO:0000313" key="3">
    <source>
        <dbReference type="Proteomes" id="UP000249166"/>
    </source>
</evidence>
<keyword evidence="1" id="KW-0732">Signal</keyword>
<dbReference type="InterPro" id="IPR011042">
    <property type="entry name" value="6-blade_b-propeller_TolB-like"/>
</dbReference>
<dbReference type="Gene3D" id="2.120.10.30">
    <property type="entry name" value="TolB, C-terminal domain"/>
    <property type="match status" value="1"/>
</dbReference>
<feature type="chain" id="PRO_5038950142" evidence="1">
    <location>
        <begin position="27"/>
        <end position="373"/>
    </location>
</feature>
<dbReference type="NCBIfam" id="NF033206">
    <property type="entry name" value="ScyE_fam"/>
    <property type="match status" value="1"/>
</dbReference>
<reference evidence="2 3" key="1">
    <citation type="submission" date="2018-04" db="EMBL/GenBank/DDBJ databases">
        <title>Bacteria isolated from cave deposits of Manipur.</title>
        <authorList>
            <person name="Sahoo D."/>
            <person name="Sarangthem I."/>
            <person name="Nandeibam J."/>
        </authorList>
    </citation>
    <scope>NUCLEOTIDE SEQUENCE [LARGE SCALE GENOMIC DNA]</scope>
    <source>
        <strain evidence="3">mrc11</strain>
    </source>
</reference>
<evidence type="ECO:0000313" key="2">
    <source>
        <dbReference type="EMBL" id="RAM36507.1"/>
    </source>
</evidence>
<gene>
    <name evidence="2" type="ORF">DBZ45_14955</name>
</gene>
<dbReference type="AlphaFoldDB" id="A0A328HD50"/>